<keyword evidence="2" id="KW-1185">Reference proteome</keyword>
<dbReference type="Proteomes" id="UP000000600">
    <property type="component" value="Unassembled WGS sequence"/>
</dbReference>
<gene>
    <name evidence="1" type="ORF">GSPATT00020790001</name>
</gene>
<dbReference type="InParanoid" id="A0DVS0"/>
<evidence type="ECO:0000313" key="2">
    <source>
        <dbReference type="Proteomes" id="UP000000600"/>
    </source>
</evidence>
<proteinExistence type="predicted"/>
<dbReference type="HOGENOM" id="CLU_770432_0_0_1"/>
<dbReference type="OrthoDB" id="10259789at2759"/>
<organism evidence="1 2">
    <name type="scientific">Paramecium tetraurelia</name>
    <dbReference type="NCBI Taxonomy" id="5888"/>
    <lineage>
        <taxon>Eukaryota</taxon>
        <taxon>Sar</taxon>
        <taxon>Alveolata</taxon>
        <taxon>Ciliophora</taxon>
        <taxon>Intramacronucleata</taxon>
        <taxon>Oligohymenophorea</taxon>
        <taxon>Peniculida</taxon>
        <taxon>Parameciidae</taxon>
        <taxon>Paramecium</taxon>
    </lineage>
</organism>
<evidence type="ECO:0000313" key="1">
    <source>
        <dbReference type="EMBL" id="CAK87137.1"/>
    </source>
</evidence>
<dbReference type="AlphaFoldDB" id="A0DVS0"/>
<protein>
    <submittedName>
        <fullName evidence="1">Uncharacterized protein</fullName>
    </submittedName>
</protein>
<dbReference type="EMBL" id="CT868607">
    <property type="protein sequence ID" value="CAK87137.1"/>
    <property type="molecule type" value="Genomic_DNA"/>
</dbReference>
<dbReference type="KEGG" id="ptm:GSPATT00020790001"/>
<dbReference type="RefSeq" id="XP_001454534.1">
    <property type="nucleotide sequence ID" value="XM_001454497.1"/>
</dbReference>
<reference evidence="1 2" key="1">
    <citation type="journal article" date="2006" name="Nature">
        <title>Global trends of whole-genome duplications revealed by the ciliate Paramecium tetraurelia.</title>
        <authorList>
            <consortium name="Genoscope"/>
            <person name="Aury J.-M."/>
            <person name="Jaillon O."/>
            <person name="Duret L."/>
            <person name="Noel B."/>
            <person name="Jubin C."/>
            <person name="Porcel B.M."/>
            <person name="Segurens B."/>
            <person name="Daubin V."/>
            <person name="Anthouard V."/>
            <person name="Aiach N."/>
            <person name="Arnaiz O."/>
            <person name="Billaut A."/>
            <person name="Beisson J."/>
            <person name="Blanc I."/>
            <person name="Bouhouche K."/>
            <person name="Camara F."/>
            <person name="Duharcourt S."/>
            <person name="Guigo R."/>
            <person name="Gogendeau D."/>
            <person name="Katinka M."/>
            <person name="Keller A.-M."/>
            <person name="Kissmehl R."/>
            <person name="Klotz C."/>
            <person name="Koll F."/>
            <person name="Le Moue A."/>
            <person name="Lepere C."/>
            <person name="Malinsky S."/>
            <person name="Nowacki M."/>
            <person name="Nowak J.K."/>
            <person name="Plattner H."/>
            <person name="Poulain J."/>
            <person name="Ruiz F."/>
            <person name="Serrano V."/>
            <person name="Zagulski M."/>
            <person name="Dessen P."/>
            <person name="Betermier M."/>
            <person name="Weissenbach J."/>
            <person name="Scarpelli C."/>
            <person name="Schachter V."/>
            <person name="Sperling L."/>
            <person name="Meyer E."/>
            <person name="Cohen J."/>
            <person name="Wincker P."/>
        </authorList>
    </citation>
    <scope>NUCLEOTIDE SEQUENCE [LARGE SCALE GENOMIC DNA]</scope>
    <source>
        <strain evidence="1 2">Stock d4-2</strain>
    </source>
</reference>
<accession>A0DVS0</accession>
<name>A0DVS0_PARTE</name>
<dbReference type="GeneID" id="5040319"/>
<sequence length="360" mass="42662">MLKRFLPLTKQIAFTLKGSPKTLYIFKMQIPNQTNFNKTQYNFSQNHKISLEDGDNHIKSIQEQIVALNDLEDVCNIQSQVIEYLEDNLKNFDDKYFNVIYIEEILVLHWYQVAIYAYTQHQNPLSGEFTQKLINCDLLKQLDIIKQYKLLDQINVERLKVKLNAASIMCKMINYGVEADINQLHDWMNDYLDQLEIHNQIILEISSKNKVQAYCNTFKDLYINFYFFIAQIHRKRNLIDEFERFIDQGIEEVKFQAEKIIQEPKGQFELNLTLLNLFELFISIKQADDIKSEFTIDFANKIVDLISTYWEESFETYVLDIKVNFAQFYLSQDLFDKATKLLADVYSIRTAIIEDKTLFS</sequence>